<keyword evidence="6" id="KW-1185">Reference proteome</keyword>
<reference evidence="6" key="1">
    <citation type="submission" date="2016-10" db="EMBL/GenBank/DDBJ databases">
        <authorList>
            <person name="Varghese N."/>
            <person name="Submissions S."/>
        </authorList>
    </citation>
    <scope>NUCLEOTIDE SEQUENCE [LARGE SCALE GENOMIC DNA]</scope>
    <source>
        <strain evidence="6">DSM 11706</strain>
    </source>
</reference>
<dbReference type="OrthoDB" id="9813612at2"/>
<dbReference type="InterPro" id="IPR015421">
    <property type="entry name" value="PyrdxlP-dep_Trfase_major"/>
</dbReference>
<dbReference type="GO" id="GO:0030170">
    <property type="term" value="F:pyridoxal phosphate binding"/>
    <property type="evidence" value="ECO:0007669"/>
    <property type="project" value="InterPro"/>
</dbReference>
<comment type="cofactor">
    <cofactor evidence="1 3">
        <name>pyridoxal 5'-phosphate</name>
        <dbReference type="ChEBI" id="CHEBI:597326"/>
    </cofactor>
</comment>
<dbReference type="InterPro" id="IPR015422">
    <property type="entry name" value="PyrdxlP-dep_Trfase_small"/>
</dbReference>
<dbReference type="STRING" id="126156.SAMN05421670_1518"/>
<keyword evidence="2" id="KW-0663">Pyridoxal phosphate</keyword>
<gene>
    <name evidence="5" type="ORF">SAMN05421670_1518</name>
</gene>
<dbReference type="PROSITE" id="PS00105">
    <property type="entry name" value="AA_TRANSFER_CLASS_1"/>
    <property type="match status" value="1"/>
</dbReference>
<dbReference type="InterPro" id="IPR004839">
    <property type="entry name" value="Aminotransferase_I/II_large"/>
</dbReference>
<dbReference type="EC" id="2.6.1.-" evidence="3"/>
<dbReference type="Gene3D" id="3.40.640.10">
    <property type="entry name" value="Type I PLP-dependent aspartate aminotransferase-like (Major domain)"/>
    <property type="match status" value="1"/>
</dbReference>
<evidence type="ECO:0000256" key="2">
    <source>
        <dbReference type="ARBA" id="ARBA00022898"/>
    </source>
</evidence>
<dbReference type="SUPFAM" id="SSF53383">
    <property type="entry name" value="PLP-dependent transferases"/>
    <property type="match status" value="1"/>
</dbReference>
<comment type="similarity">
    <text evidence="3">Belongs to the class-I pyridoxal-phosphate-dependent aminotransferase family.</text>
</comment>
<feature type="domain" description="Aminotransferase class I/classII large" evidence="4">
    <location>
        <begin position="29"/>
        <end position="344"/>
    </location>
</feature>
<dbReference type="Gene3D" id="3.90.1150.10">
    <property type="entry name" value="Aspartate Aminotransferase, domain 1"/>
    <property type="match status" value="1"/>
</dbReference>
<dbReference type="EMBL" id="FOXU01000002">
    <property type="protein sequence ID" value="SFQ31349.1"/>
    <property type="molecule type" value="Genomic_DNA"/>
</dbReference>
<evidence type="ECO:0000313" key="5">
    <source>
        <dbReference type="EMBL" id="SFQ31349.1"/>
    </source>
</evidence>
<keyword evidence="3" id="KW-0808">Transferase</keyword>
<dbReference type="CDD" id="cd00609">
    <property type="entry name" value="AAT_like"/>
    <property type="match status" value="1"/>
</dbReference>
<dbReference type="PANTHER" id="PTHR42885">
    <property type="entry name" value="HISTIDINOL-PHOSPHATE AMINOTRANSFERASE-RELATED"/>
    <property type="match status" value="1"/>
</dbReference>
<dbReference type="AlphaFoldDB" id="A0A1I5XH97"/>
<dbReference type="Proteomes" id="UP000198734">
    <property type="component" value="Unassembled WGS sequence"/>
</dbReference>
<dbReference type="InterPro" id="IPR004838">
    <property type="entry name" value="NHTrfase_class1_PyrdxlP-BS"/>
</dbReference>
<dbReference type="RefSeq" id="WP_093535811.1">
    <property type="nucleotide sequence ID" value="NZ_FOXU01000002.1"/>
</dbReference>
<sequence>MALPNHGANAHHVYEQLGMSIPETVFDYSENVNPLGPPTFVHEKWSTYAKLITKYPDPLGEPFLSAAAKFHGVPVENVIVGNGAAEIFASLAKRYENKRVVLVHPTFSEYEATLTPYNVYIKEVIATGKLPLDEVLDEVEFAEAIYICRPNNPTGYLIPLEEIIQIANYAKTYKCEVILDEAFLDFIDEKESFIPYLKDFPNVIVVRSMTKMYAIPGIRLGYALASKTIVSDIRSRISHWNSNAIATTVGADCLLEEDYRITAIAFAKEMREQMTAFLERWNCIVLPSQTNFICFQLPDPALSKEFFESLLHKGCVLRHTENFKGLNGKWFRVGMKEEPQMKYLQKEMSAWFEENLSS</sequence>
<dbReference type="InterPro" id="IPR015424">
    <property type="entry name" value="PyrdxlP-dep_Trfase"/>
</dbReference>
<organism evidence="5 6">
    <name type="scientific">Psychrobacillus psychrotolerans</name>
    <dbReference type="NCBI Taxonomy" id="126156"/>
    <lineage>
        <taxon>Bacteria</taxon>
        <taxon>Bacillati</taxon>
        <taxon>Bacillota</taxon>
        <taxon>Bacilli</taxon>
        <taxon>Bacillales</taxon>
        <taxon>Bacillaceae</taxon>
        <taxon>Psychrobacillus</taxon>
    </lineage>
</organism>
<dbReference type="GO" id="GO:0008483">
    <property type="term" value="F:transaminase activity"/>
    <property type="evidence" value="ECO:0007669"/>
    <property type="project" value="UniProtKB-KW"/>
</dbReference>
<dbReference type="Pfam" id="PF00155">
    <property type="entry name" value="Aminotran_1_2"/>
    <property type="match status" value="1"/>
</dbReference>
<keyword evidence="3" id="KW-0032">Aminotransferase</keyword>
<evidence type="ECO:0000256" key="1">
    <source>
        <dbReference type="ARBA" id="ARBA00001933"/>
    </source>
</evidence>
<evidence type="ECO:0000313" key="6">
    <source>
        <dbReference type="Proteomes" id="UP000198734"/>
    </source>
</evidence>
<accession>A0A1I5XH97</accession>
<name>A0A1I5XH97_9BACI</name>
<evidence type="ECO:0000259" key="4">
    <source>
        <dbReference type="Pfam" id="PF00155"/>
    </source>
</evidence>
<evidence type="ECO:0000256" key="3">
    <source>
        <dbReference type="RuleBase" id="RU000481"/>
    </source>
</evidence>
<protein>
    <recommendedName>
        <fullName evidence="3">Aminotransferase</fullName>
        <ecNumber evidence="3">2.6.1.-</ecNumber>
    </recommendedName>
</protein>
<dbReference type="PANTHER" id="PTHR42885:SF1">
    <property type="entry name" value="THREONINE-PHOSPHATE DECARBOXYLASE"/>
    <property type="match status" value="1"/>
</dbReference>
<proteinExistence type="inferred from homology"/>